<dbReference type="Gene3D" id="2.60.40.150">
    <property type="entry name" value="C2 domain"/>
    <property type="match status" value="2"/>
</dbReference>
<organism evidence="5 6">
    <name type="scientific">Strigamia maritima</name>
    <name type="common">European centipede</name>
    <name type="synonym">Geophilus maritimus</name>
    <dbReference type="NCBI Taxonomy" id="126957"/>
    <lineage>
        <taxon>Eukaryota</taxon>
        <taxon>Metazoa</taxon>
        <taxon>Ecdysozoa</taxon>
        <taxon>Arthropoda</taxon>
        <taxon>Myriapoda</taxon>
        <taxon>Chilopoda</taxon>
        <taxon>Pleurostigmophora</taxon>
        <taxon>Geophilomorpha</taxon>
        <taxon>Linotaeniidae</taxon>
        <taxon>Strigamia</taxon>
    </lineage>
</organism>
<dbReference type="PROSITE" id="PS50004">
    <property type="entry name" value="C2"/>
    <property type="match status" value="2"/>
</dbReference>
<protein>
    <recommendedName>
        <fullName evidence="4">C2 domain-containing protein</fullName>
    </recommendedName>
</protein>
<dbReference type="PhylomeDB" id="T1J5H1"/>
<evidence type="ECO:0000259" key="4">
    <source>
        <dbReference type="PROSITE" id="PS50004"/>
    </source>
</evidence>
<feature type="transmembrane region" description="Helical" evidence="3">
    <location>
        <begin position="30"/>
        <end position="54"/>
    </location>
</feature>
<evidence type="ECO:0000256" key="1">
    <source>
        <dbReference type="ARBA" id="ARBA00022737"/>
    </source>
</evidence>
<dbReference type="PANTHER" id="PTHR10024">
    <property type="entry name" value="SYNAPTOTAGMIN"/>
    <property type="match status" value="1"/>
</dbReference>
<dbReference type="InterPro" id="IPR037732">
    <property type="entry name" value="C2A_Synaptotagmin-7"/>
</dbReference>
<dbReference type="CDD" id="cd08386">
    <property type="entry name" value="C2A_Synaptotagmin-7"/>
    <property type="match status" value="1"/>
</dbReference>
<dbReference type="GO" id="GO:0000149">
    <property type="term" value="F:SNARE binding"/>
    <property type="evidence" value="ECO:0007669"/>
    <property type="project" value="TreeGrafter"/>
</dbReference>
<dbReference type="Pfam" id="PF00168">
    <property type="entry name" value="C2"/>
    <property type="match status" value="2"/>
</dbReference>
<dbReference type="GO" id="GO:0001786">
    <property type="term" value="F:phosphatidylserine binding"/>
    <property type="evidence" value="ECO:0007669"/>
    <property type="project" value="TreeGrafter"/>
</dbReference>
<name>T1J5H1_STRMM</name>
<feature type="domain" description="C2" evidence="4">
    <location>
        <begin position="297"/>
        <end position="430"/>
    </location>
</feature>
<sequence length="435" mass="49929">MMIELGQIWDLLTCYLTKYLAKAKMEQNEIILTVVLSTLAALVSMGLTFLLCYWCSRRKHKRRGDELESMQFMLSQEGGTNKDGGKDGRGNNTDQSPSGKGSLKLKSPFIKTKPVKLENSPNSQDQSNGQPKAQSSTARDVVGAMQFWQNRSLSQLDMFIDQSEPTENCGQIQFSLEYDFPTSTLILKIMQAKEIPAKDLSGTSDPYVRVTLLPDKKHRLETKIKRRTLHPRWNETFYFEGFPVQKLQNRVLHLHVFDYDRFSRDDSIGEVHVPLCQVDLSEKPVFWKALKPLLKDKCGELLVSLCYHPTNSQLTITIVKARNLKAKDITGKSDPYVKVWLQHGDKKVEKKKTFIIKRSLNPSYNESFTFNVPWERLRETSLLVSVMDFDSVGRNELIGKILLCSKGGVTESKHWNEMINKPRQAITQWHRLKPE</sequence>
<dbReference type="AlphaFoldDB" id="T1J5H1"/>
<dbReference type="FunFam" id="2.60.40.150:FF:000028">
    <property type="entry name" value="Synaptotagmin 7"/>
    <property type="match status" value="1"/>
</dbReference>
<dbReference type="SMART" id="SM00239">
    <property type="entry name" value="C2"/>
    <property type="match status" value="2"/>
</dbReference>
<dbReference type="HOGENOM" id="CLU_023008_7_2_1"/>
<dbReference type="SUPFAM" id="SSF49562">
    <property type="entry name" value="C2 domain (Calcium/lipid-binding domain, CaLB)"/>
    <property type="match status" value="2"/>
</dbReference>
<dbReference type="InterPro" id="IPR035892">
    <property type="entry name" value="C2_domain_sf"/>
</dbReference>
<evidence type="ECO:0000313" key="6">
    <source>
        <dbReference type="Proteomes" id="UP000014500"/>
    </source>
</evidence>
<dbReference type="PANTHER" id="PTHR10024:SF344">
    <property type="entry name" value="SYNAPTOTAGMIN-7"/>
    <property type="match status" value="1"/>
</dbReference>
<dbReference type="CDD" id="cd08405">
    <property type="entry name" value="C2B_Synaptotagmin-7"/>
    <property type="match status" value="1"/>
</dbReference>
<evidence type="ECO:0000256" key="3">
    <source>
        <dbReference type="SAM" id="Phobius"/>
    </source>
</evidence>
<dbReference type="GO" id="GO:0070382">
    <property type="term" value="C:exocytic vesicle"/>
    <property type="evidence" value="ECO:0007669"/>
    <property type="project" value="TreeGrafter"/>
</dbReference>
<dbReference type="GO" id="GO:0098793">
    <property type="term" value="C:presynapse"/>
    <property type="evidence" value="ECO:0007669"/>
    <property type="project" value="GOC"/>
</dbReference>
<dbReference type="InterPro" id="IPR000008">
    <property type="entry name" value="C2_dom"/>
</dbReference>
<dbReference type="GO" id="GO:0048791">
    <property type="term" value="P:calcium ion-regulated exocytosis of neurotransmitter"/>
    <property type="evidence" value="ECO:0007669"/>
    <property type="project" value="TreeGrafter"/>
</dbReference>
<dbReference type="STRING" id="126957.T1J5H1"/>
<dbReference type="InterPro" id="IPR037741">
    <property type="entry name" value="C2B_Synaptotagmin-7"/>
</dbReference>
<dbReference type="GO" id="GO:0005509">
    <property type="term" value="F:calcium ion binding"/>
    <property type="evidence" value="ECO:0007669"/>
    <property type="project" value="TreeGrafter"/>
</dbReference>
<feature type="compositionally biased region" description="Polar residues" evidence="2">
    <location>
        <begin position="119"/>
        <end position="138"/>
    </location>
</feature>
<reference evidence="6" key="1">
    <citation type="submission" date="2011-05" db="EMBL/GenBank/DDBJ databases">
        <authorList>
            <person name="Richards S.R."/>
            <person name="Qu J."/>
            <person name="Jiang H."/>
            <person name="Jhangiani S.N."/>
            <person name="Agravi P."/>
            <person name="Goodspeed R."/>
            <person name="Gross S."/>
            <person name="Mandapat C."/>
            <person name="Jackson L."/>
            <person name="Mathew T."/>
            <person name="Pu L."/>
            <person name="Thornton R."/>
            <person name="Saada N."/>
            <person name="Wilczek-Boney K.B."/>
            <person name="Lee S."/>
            <person name="Kovar C."/>
            <person name="Wu Y."/>
            <person name="Scherer S.E."/>
            <person name="Worley K.C."/>
            <person name="Muzny D.M."/>
            <person name="Gibbs R."/>
        </authorList>
    </citation>
    <scope>NUCLEOTIDE SEQUENCE</scope>
    <source>
        <strain evidence="6">Brora</strain>
    </source>
</reference>
<feature type="compositionally biased region" description="Low complexity" evidence="2">
    <location>
        <begin position="90"/>
        <end position="108"/>
    </location>
</feature>
<evidence type="ECO:0000256" key="2">
    <source>
        <dbReference type="SAM" id="MobiDB-lite"/>
    </source>
</evidence>
<dbReference type="GO" id="GO:0006906">
    <property type="term" value="P:vesicle fusion"/>
    <property type="evidence" value="ECO:0007669"/>
    <property type="project" value="TreeGrafter"/>
</dbReference>
<dbReference type="Proteomes" id="UP000014500">
    <property type="component" value="Unassembled WGS sequence"/>
</dbReference>
<dbReference type="GO" id="GO:0005544">
    <property type="term" value="F:calcium-dependent phospholipid binding"/>
    <property type="evidence" value="ECO:0007669"/>
    <property type="project" value="InterPro"/>
</dbReference>
<keyword evidence="1" id="KW-0677">Repeat</keyword>
<reference evidence="5" key="2">
    <citation type="submission" date="2015-02" db="UniProtKB">
        <authorList>
            <consortium name="EnsemblMetazoa"/>
        </authorList>
    </citation>
    <scope>IDENTIFICATION</scope>
</reference>
<feature type="region of interest" description="Disordered" evidence="2">
    <location>
        <begin position="76"/>
        <end position="140"/>
    </location>
</feature>
<dbReference type="FunFam" id="2.60.40.150:FF:000140">
    <property type="entry name" value="synaptotagmin-7 isoform X1"/>
    <property type="match status" value="1"/>
</dbReference>
<accession>T1J5H1</accession>
<evidence type="ECO:0000313" key="5">
    <source>
        <dbReference type="EnsemblMetazoa" id="SMAR008871-PA"/>
    </source>
</evidence>
<feature type="domain" description="C2" evidence="4">
    <location>
        <begin position="168"/>
        <end position="288"/>
    </location>
</feature>
<keyword evidence="3" id="KW-1133">Transmembrane helix</keyword>
<dbReference type="EnsemblMetazoa" id="SMAR008871-RA">
    <property type="protein sequence ID" value="SMAR008871-PA"/>
    <property type="gene ID" value="SMAR008871"/>
</dbReference>
<dbReference type="EMBL" id="JH431861">
    <property type="status" value="NOT_ANNOTATED_CDS"/>
    <property type="molecule type" value="Genomic_DNA"/>
</dbReference>
<dbReference type="GO" id="GO:0005886">
    <property type="term" value="C:plasma membrane"/>
    <property type="evidence" value="ECO:0007669"/>
    <property type="project" value="TreeGrafter"/>
</dbReference>
<dbReference type="InterPro" id="IPR001565">
    <property type="entry name" value="Synaptotagmin"/>
</dbReference>
<dbReference type="PRINTS" id="PR00399">
    <property type="entry name" value="SYNAPTOTAGMN"/>
</dbReference>
<proteinExistence type="predicted"/>
<dbReference type="PRINTS" id="PR00360">
    <property type="entry name" value="C2DOMAIN"/>
</dbReference>
<dbReference type="GO" id="GO:0030424">
    <property type="term" value="C:axon"/>
    <property type="evidence" value="ECO:0007669"/>
    <property type="project" value="TreeGrafter"/>
</dbReference>
<dbReference type="eggNOG" id="KOG1028">
    <property type="taxonomic scope" value="Eukaryota"/>
</dbReference>
<keyword evidence="3" id="KW-0812">Transmembrane</keyword>
<keyword evidence="3" id="KW-0472">Membrane</keyword>
<dbReference type="GO" id="GO:0030276">
    <property type="term" value="F:clathrin binding"/>
    <property type="evidence" value="ECO:0007669"/>
    <property type="project" value="TreeGrafter"/>
</dbReference>
<keyword evidence="6" id="KW-1185">Reference proteome</keyword>